<dbReference type="SUPFAM" id="SSF52374">
    <property type="entry name" value="Nucleotidylyl transferase"/>
    <property type="match status" value="1"/>
</dbReference>
<dbReference type="AlphaFoldDB" id="A0A6H0ZTS0"/>
<comment type="similarity">
    <text evidence="7">Belongs to the class-I aminoacyl-tRNA synthetase family.</text>
</comment>
<evidence type="ECO:0000256" key="2">
    <source>
        <dbReference type="ARBA" id="ARBA00022723"/>
    </source>
</evidence>
<dbReference type="Gene3D" id="3.40.50.620">
    <property type="entry name" value="HUPs"/>
    <property type="match status" value="1"/>
</dbReference>
<keyword evidence="4" id="KW-0862">Zinc</keyword>
<reference evidence="9 10" key="1">
    <citation type="submission" date="2020-04" db="EMBL/GenBank/DDBJ databases">
        <title>FDA dAtabase for Regulatory Grade micrObial Sequences (FDA-ARGOS): Supporting development and validation of Infectious Disease Dx tests.</title>
        <authorList>
            <person name="Sciortino C."/>
            <person name="Tallon L."/>
            <person name="Sadzewicz L."/>
            <person name="Vavikolanu K."/>
            <person name="Mehta A."/>
            <person name="Aluvathingal J."/>
            <person name="Nadendla S."/>
            <person name="Nandy P."/>
            <person name="Geyer C."/>
            <person name="Yan Y."/>
            <person name="Sichtig H."/>
        </authorList>
    </citation>
    <scope>NUCLEOTIDE SEQUENCE [LARGE SCALE GENOMIC DNA]</scope>
    <source>
        <strain evidence="9 10">FDAARGOS_633</strain>
    </source>
</reference>
<dbReference type="PROSITE" id="PS00178">
    <property type="entry name" value="AA_TRNA_LIGASE_I"/>
    <property type="match status" value="1"/>
</dbReference>
<accession>A0A6H0ZTS0</accession>
<dbReference type="GO" id="GO:0006424">
    <property type="term" value="P:glutamyl-tRNA aminoacylation"/>
    <property type="evidence" value="ECO:0007669"/>
    <property type="project" value="TreeGrafter"/>
</dbReference>
<evidence type="ECO:0000313" key="9">
    <source>
        <dbReference type="EMBL" id="QIX23623.1"/>
    </source>
</evidence>
<evidence type="ECO:0000256" key="1">
    <source>
        <dbReference type="ARBA" id="ARBA00022598"/>
    </source>
</evidence>
<dbReference type="Pfam" id="PF00749">
    <property type="entry name" value="tRNA-synt_1c"/>
    <property type="match status" value="1"/>
</dbReference>
<evidence type="ECO:0000259" key="8">
    <source>
        <dbReference type="Pfam" id="PF00749"/>
    </source>
</evidence>
<dbReference type="GO" id="GO:0005524">
    <property type="term" value="F:ATP binding"/>
    <property type="evidence" value="ECO:0007669"/>
    <property type="project" value="UniProtKB-KW"/>
</dbReference>
<keyword evidence="1 7" id="KW-0436">Ligase</keyword>
<keyword evidence="5 7" id="KW-0067">ATP-binding</keyword>
<evidence type="ECO:0000256" key="6">
    <source>
        <dbReference type="ARBA" id="ARBA00023146"/>
    </source>
</evidence>
<evidence type="ECO:0000256" key="5">
    <source>
        <dbReference type="ARBA" id="ARBA00022840"/>
    </source>
</evidence>
<dbReference type="Proteomes" id="UP000500870">
    <property type="component" value="Chromosome 3"/>
</dbReference>
<dbReference type="GO" id="GO:0005829">
    <property type="term" value="C:cytosol"/>
    <property type="evidence" value="ECO:0007669"/>
    <property type="project" value="TreeGrafter"/>
</dbReference>
<dbReference type="InterPro" id="IPR049940">
    <property type="entry name" value="GluQ/Sye"/>
</dbReference>
<dbReference type="NCBIfam" id="NF004315">
    <property type="entry name" value="PRK05710.1-4"/>
    <property type="match status" value="1"/>
</dbReference>
<dbReference type="EMBL" id="CP050899">
    <property type="protein sequence ID" value="QIX23623.1"/>
    <property type="molecule type" value="Genomic_DNA"/>
</dbReference>
<feature type="domain" description="Glutamyl/glutaminyl-tRNA synthetase class Ib catalytic" evidence="8">
    <location>
        <begin position="17"/>
        <end position="296"/>
    </location>
</feature>
<evidence type="ECO:0000256" key="7">
    <source>
        <dbReference type="RuleBase" id="RU363037"/>
    </source>
</evidence>
<dbReference type="PANTHER" id="PTHR43311">
    <property type="entry name" value="GLUTAMATE--TRNA LIGASE"/>
    <property type="match status" value="1"/>
</dbReference>
<protein>
    <submittedName>
        <fullName evidence="9">tRNA glutamyl-Q(34) synthetase GluQRS</fullName>
        <ecNumber evidence="9">6.1.1.-</ecNumber>
    </submittedName>
</protein>
<dbReference type="GO" id="GO:0004818">
    <property type="term" value="F:glutamate-tRNA ligase activity"/>
    <property type="evidence" value="ECO:0007669"/>
    <property type="project" value="TreeGrafter"/>
</dbReference>
<dbReference type="PANTHER" id="PTHR43311:SF1">
    <property type="entry name" value="GLUTAMYL-Q TRNA(ASP) SYNTHETASE"/>
    <property type="match status" value="1"/>
</dbReference>
<dbReference type="InterPro" id="IPR014729">
    <property type="entry name" value="Rossmann-like_a/b/a_fold"/>
</dbReference>
<sequence>MAEETMPSSIRQKPVYRFAPSPNGPLHLGHAFSAFLNHDMALDNGGRFLLRIEDIDQTRCTPQLEQAIYDDLGWLELSWEEPVRRQSEHFDEYRMALHRLIEADLAYPAFLSRGETRAIVGAFEAEGGTWPRDPDGAPLYPSVDRERPKAERAALLASGRQHAWRLDMDKAIRAARTPLFWQESGDGATGQIDALPALWGDVVLSRSDAPSSYHLSVVVDDALQGITHVVRGMDLFHATAIHRLLQQLLDLPQPAYHHHRLILGTDGRKLSKSEGSTGLSALRAEGATPSDIRRLVGLL</sequence>
<dbReference type="RefSeq" id="WP_037092717.1">
    <property type="nucleotide sequence ID" value="NZ_CP050899.1"/>
</dbReference>
<dbReference type="InterPro" id="IPR000924">
    <property type="entry name" value="Glu/Gln-tRNA-synth"/>
</dbReference>
<name>A0A6H0ZTS0_9HYPH</name>
<keyword evidence="2" id="KW-0479">Metal-binding</keyword>
<gene>
    <name evidence="9" type="ORF">FOB41_20875</name>
</gene>
<dbReference type="EC" id="6.1.1.-" evidence="9"/>
<proteinExistence type="inferred from homology"/>
<keyword evidence="6 7" id="KW-0030">Aminoacyl-tRNA synthetase</keyword>
<dbReference type="PRINTS" id="PR00987">
    <property type="entry name" value="TRNASYNTHGLU"/>
</dbReference>
<keyword evidence="7" id="KW-0648">Protein biosynthesis</keyword>
<keyword evidence="3 7" id="KW-0547">Nucleotide-binding</keyword>
<organism evidence="9 10">
    <name type="scientific">Agrobacterium pusense</name>
    <dbReference type="NCBI Taxonomy" id="648995"/>
    <lineage>
        <taxon>Bacteria</taxon>
        <taxon>Pseudomonadati</taxon>
        <taxon>Pseudomonadota</taxon>
        <taxon>Alphaproteobacteria</taxon>
        <taxon>Hyphomicrobiales</taxon>
        <taxon>Rhizobiaceae</taxon>
        <taxon>Rhizobium/Agrobacterium group</taxon>
        <taxon>Agrobacterium</taxon>
    </lineage>
</organism>
<evidence type="ECO:0000256" key="3">
    <source>
        <dbReference type="ARBA" id="ARBA00022741"/>
    </source>
</evidence>
<dbReference type="InterPro" id="IPR001412">
    <property type="entry name" value="aa-tRNA-synth_I_CS"/>
</dbReference>
<evidence type="ECO:0000313" key="10">
    <source>
        <dbReference type="Proteomes" id="UP000500870"/>
    </source>
</evidence>
<evidence type="ECO:0000256" key="4">
    <source>
        <dbReference type="ARBA" id="ARBA00022833"/>
    </source>
</evidence>
<dbReference type="InterPro" id="IPR020058">
    <property type="entry name" value="Glu/Gln-tRNA-synth_Ib_cat-dom"/>
</dbReference>